<comment type="caution">
    <text evidence="1">The sequence shown here is derived from an EMBL/GenBank/DDBJ whole genome shotgun (WGS) entry which is preliminary data.</text>
</comment>
<dbReference type="PANTHER" id="PTHR19308:SF9">
    <property type="entry name" value="OS07G0185200 PROTEIN"/>
    <property type="match status" value="1"/>
</dbReference>
<evidence type="ECO:0000313" key="2">
    <source>
        <dbReference type="Proteomes" id="UP000826271"/>
    </source>
</evidence>
<dbReference type="InterPro" id="IPR051213">
    <property type="entry name" value="START_lipid_transfer"/>
</dbReference>
<reference evidence="1" key="1">
    <citation type="submission" date="2019-10" db="EMBL/GenBank/DDBJ databases">
        <authorList>
            <person name="Zhang R."/>
            <person name="Pan Y."/>
            <person name="Wang J."/>
            <person name="Ma R."/>
            <person name="Yu S."/>
        </authorList>
    </citation>
    <scope>NUCLEOTIDE SEQUENCE</scope>
    <source>
        <strain evidence="1">LA-IB0</strain>
        <tissue evidence="1">Leaf</tissue>
    </source>
</reference>
<dbReference type="InterPro" id="IPR023393">
    <property type="entry name" value="START-like_dom_sf"/>
</dbReference>
<gene>
    <name evidence="1" type="ORF">BUALT_Bualt14G0106700</name>
</gene>
<sequence length="109" mass="12689">MQLPSWLEIFFGMTSFDLNGIHMLAYVKILEECPDTGMMVVHWIKKFLFFCSDREYVIGRRIWEAGKTYYCLSKRKGDSQCSACEILLIHYEDMGIPKDVAKLGVRHGM</sequence>
<dbReference type="AlphaFoldDB" id="A0AAV6WIL7"/>
<organism evidence="1 2">
    <name type="scientific">Buddleja alternifolia</name>
    <dbReference type="NCBI Taxonomy" id="168488"/>
    <lineage>
        <taxon>Eukaryota</taxon>
        <taxon>Viridiplantae</taxon>
        <taxon>Streptophyta</taxon>
        <taxon>Embryophyta</taxon>
        <taxon>Tracheophyta</taxon>
        <taxon>Spermatophyta</taxon>
        <taxon>Magnoliopsida</taxon>
        <taxon>eudicotyledons</taxon>
        <taxon>Gunneridae</taxon>
        <taxon>Pentapetalae</taxon>
        <taxon>asterids</taxon>
        <taxon>lamiids</taxon>
        <taxon>Lamiales</taxon>
        <taxon>Scrophulariaceae</taxon>
        <taxon>Buddlejeae</taxon>
        <taxon>Buddleja</taxon>
    </lineage>
</organism>
<evidence type="ECO:0000313" key="1">
    <source>
        <dbReference type="EMBL" id="KAG8370341.1"/>
    </source>
</evidence>
<dbReference type="Gene3D" id="3.30.530.20">
    <property type="match status" value="1"/>
</dbReference>
<protein>
    <submittedName>
        <fullName evidence="1">Uncharacterized protein</fullName>
    </submittedName>
</protein>
<dbReference type="Proteomes" id="UP000826271">
    <property type="component" value="Unassembled WGS sequence"/>
</dbReference>
<accession>A0AAV6WIL7</accession>
<name>A0AAV6WIL7_9LAMI</name>
<dbReference type="PANTHER" id="PTHR19308">
    <property type="entry name" value="PHOSPHATIDYLCHOLINE TRANSFER PROTEIN"/>
    <property type="match status" value="1"/>
</dbReference>
<dbReference type="SUPFAM" id="SSF55961">
    <property type="entry name" value="Bet v1-like"/>
    <property type="match status" value="1"/>
</dbReference>
<keyword evidence="2" id="KW-1185">Reference proteome</keyword>
<proteinExistence type="predicted"/>
<dbReference type="EMBL" id="WHWC01000014">
    <property type="protein sequence ID" value="KAG8370341.1"/>
    <property type="molecule type" value="Genomic_DNA"/>
</dbReference>